<protein>
    <submittedName>
        <fullName evidence="1">Uncharacterized protein</fullName>
    </submittedName>
</protein>
<organism evidence="1 2">
    <name type="scientific">Corynebacterium heidelbergense</name>
    <dbReference type="NCBI Taxonomy" id="2055947"/>
    <lineage>
        <taxon>Bacteria</taxon>
        <taxon>Bacillati</taxon>
        <taxon>Actinomycetota</taxon>
        <taxon>Actinomycetes</taxon>
        <taxon>Mycobacteriales</taxon>
        <taxon>Corynebacteriaceae</taxon>
        <taxon>Corynebacterium</taxon>
    </lineage>
</organism>
<evidence type="ECO:0000313" key="2">
    <source>
        <dbReference type="Proteomes" id="UP000251047"/>
    </source>
</evidence>
<accession>A0A364V9B6</accession>
<gene>
    <name evidence="1" type="ORF">CWC39_09685</name>
</gene>
<sequence length="119" mass="13755">MPPEALADCIGMWCDFRPGAKDEGEFQLGIFVYWNWVRKEATFSLPDRGDNHVWSAPKNIIPRFDLPRAWTPLGAPVAAEPEDYETDLHGYIYPQKHEETGQPPGTKVRRWVTDWEVIE</sequence>
<dbReference type="AlphaFoldDB" id="A0A364V9B6"/>
<comment type="caution">
    <text evidence="1">The sequence shown here is derived from an EMBL/GenBank/DDBJ whole genome shotgun (WGS) entry which is preliminary data.</text>
</comment>
<dbReference type="OrthoDB" id="4427967at2"/>
<dbReference type="RefSeq" id="WP_112770264.1">
    <property type="nucleotide sequence ID" value="NZ_CP063191.1"/>
</dbReference>
<proteinExistence type="predicted"/>
<name>A0A364V9B6_9CORY</name>
<dbReference type="Proteomes" id="UP000251047">
    <property type="component" value="Unassembled WGS sequence"/>
</dbReference>
<evidence type="ECO:0000313" key="1">
    <source>
        <dbReference type="EMBL" id="RAV33208.1"/>
    </source>
</evidence>
<dbReference type="EMBL" id="PHQP01000106">
    <property type="protein sequence ID" value="RAV33208.1"/>
    <property type="molecule type" value="Genomic_DNA"/>
</dbReference>
<reference evidence="1 2" key="1">
    <citation type="journal article" date="2018" name="Syst. Appl. Microbiol.">
        <title>Corynebacterium heidelbergense sp. nov., isolated from the preen glands of Egyptian geese (Alopochen aegyptiacus).</title>
        <authorList>
            <person name="Braun M.S."/>
            <person name="Wang E."/>
            <person name="Zimmermann S."/>
            <person name="Wink M."/>
        </authorList>
    </citation>
    <scope>NUCLEOTIDE SEQUENCE [LARGE SCALE GENOMIC DNA]</scope>
    <source>
        <strain evidence="1 2">DSM 104638</strain>
    </source>
</reference>